<dbReference type="InterPro" id="IPR050416">
    <property type="entry name" value="FAD-linked_Oxidoreductase"/>
</dbReference>
<dbReference type="Pfam" id="PF01565">
    <property type="entry name" value="FAD_binding_4"/>
    <property type="match status" value="1"/>
</dbReference>
<dbReference type="PANTHER" id="PTHR42973:SF17">
    <property type="entry name" value="OXIDASE, PUTATIVE (AFU_ORTHOLOGUE AFUA_6G14340)-RELATED"/>
    <property type="match status" value="1"/>
</dbReference>
<dbReference type="Gene3D" id="3.30.465.10">
    <property type="match status" value="1"/>
</dbReference>
<feature type="domain" description="FAD-binding PCMH-type" evidence="5">
    <location>
        <begin position="1"/>
        <end position="144"/>
    </location>
</feature>
<evidence type="ECO:0000256" key="4">
    <source>
        <dbReference type="ARBA" id="ARBA00023002"/>
    </source>
</evidence>
<protein>
    <recommendedName>
        <fullName evidence="5">FAD-binding PCMH-type domain-containing protein</fullName>
    </recommendedName>
</protein>
<sequence>MGVLLSHHHSESKIATTYGIPVQSHSRGHSYGSYSLGGKDSAFVIDLSKMNTIIVNQTTWRATIGGKTCLKGVTEGLYNQGKCTIAQEMCPQVGIGRQATVGGQGPLSRMYGLTLDHIMEMKVILTDGTITKVNKEMNLDLFFV</sequence>
<accession>A0AAV5A6Q5</accession>
<evidence type="ECO:0000313" key="6">
    <source>
        <dbReference type="EMBL" id="GJJ10292.1"/>
    </source>
</evidence>
<keyword evidence="3" id="KW-0274">FAD</keyword>
<dbReference type="PROSITE" id="PS51387">
    <property type="entry name" value="FAD_PCMH"/>
    <property type="match status" value="1"/>
</dbReference>
<comment type="similarity">
    <text evidence="1">Belongs to the oxygen-dependent FAD-linked oxidoreductase family.</text>
</comment>
<dbReference type="SUPFAM" id="SSF56176">
    <property type="entry name" value="FAD-binding/transporter-associated domain-like"/>
    <property type="match status" value="1"/>
</dbReference>
<keyword evidence="7" id="KW-1185">Reference proteome</keyword>
<dbReference type="InterPro" id="IPR016166">
    <property type="entry name" value="FAD-bd_PCMH"/>
</dbReference>
<evidence type="ECO:0000259" key="5">
    <source>
        <dbReference type="PROSITE" id="PS51387"/>
    </source>
</evidence>
<reference evidence="6" key="1">
    <citation type="submission" date="2021-10" db="EMBL/GenBank/DDBJ databases">
        <title>De novo Genome Assembly of Clathrus columnatus (Basidiomycota, Fungi) Using Illumina and Nanopore Sequence Data.</title>
        <authorList>
            <person name="Ogiso-Tanaka E."/>
            <person name="Itagaki H."/>
            <person name="Hosoya T."/>
            <person name="Hosaka K."/>
        </authorList>
    </citation>
    <scope>NUCLEOTIDE SEQUENCE</scope>
    <source>
        <strain evidence="6">MO-923</strain>
    </source>
</reference>
<dbReference type="AlphaFoldDB" id="A0AAV5A6Q5"/>
<comment type="caution">
    <text evidence="6">The sequence shown here is derived from an EMBL/GenBank/DDBJ whole genome shotgun (WGS) entry which is preliminary data.</text>
</comment>
<proteinExistence type="inferred from homology"/>
<evidence type="ECO:0000256" key="1">
    <source>
        <dbReference type="ARBA" id="ARBA00005466"/>
    </source>
</evidence>
<organism evidence="6 7">
    <name type="scientific">Clathrus columnatus</name>
    <dbReference type="NCBI Taxonomy" id="1419009"/>
    <lineage>
        <taxon>Eukaryota</taxon>
        <taxon>Fungi</taxon>
        <taxon>Dikarya</taxon>
        <taxon>Basidiomycota</taxon>
        <taxon>Agaricomycotina</taxon>
        <taxon>Agaricomycetes</taxon>
        <taxon>Phallomycetidae</taxon>
        <taxon>Phallales</taxon>
        <taxon>Clathraceae</taxon>
        <taxon>Clathrus</taxon>
    </lineage>
</organism>
<dbReference type="EMBL" id="BPWL01000005">
    <property type="protein sequence ID" value="GJJ10292.1"/>
    <property type="molecule type" value="Genomic_DNA"/>
</dbReference>
<dbReference type="InterPro" id="IPR036318">
    <property type="entry name" value="FAD-bd_PCMH-like_sf"/>
</dbReference>
<evidence type="ECO:0000256" key="2">
    <source>
        <dbReference type="ARBA" id="ARBA00022630"/>
    </source>
</evidence>
<name>A0AAV5A6Q5_9AGAM</name>
<keyword evidence="4" id="KW-0560">Oxidoreductase</keyword>
<dbReference type="GO" id="GO:0016491">
    <property type="term" value="F:oxidoreductase activity"/>
    <property type="evidence" value="ECO:0007669"/>
    <property type="project" value="UniProtKB-KW"/>
</dbReference>
<gene>
    <name evidence="6" type="ORF">Clacol_004518</name>
</gene>
<dbReference type="PANTHER" id="PTHR42973">
    <property type="entry name" value="BINDING OXIDOREDUCTASE, PUTATIVE (AFU_ORTHOLOGUE AFUA_1G17690)-RELATED"/>
    <property type="match status" value="1"/>
</dbReference>
<evidence type="ECO:0000313" key="7">
    <source>
        <dbReference type="Proteomes" id="UP001050691"/>
    </source>
</evidence>
<dbReference type="Proteomes" id="UP001050691">
    <property type="component" value="Unassembled WGS sequence"/>
</dbReference>
<evidence type="ECO:0000256" key="3">
    <source>
        <dbReference type="ARBA" id="ARBA00022827"/>
    </source>
</evidence>
<keyword evidence="2" id="KW-0285">Flavoprotein</keyword>
<dbReference type="InterPro" id="IPR006094">
    <property type="entry name" value="Oxid_FAD_bind_N"/>
</dbReference>
<dbReference type="InterPro" id="IPR016169">
    <property type="entry name" value="FAD-bd_PCMH_sub2"/>
</dbReference>
<dbReference type="GO" id="GO:0071949">
    <property type="term" value="F:FAD binding"/>
    <property type="evidence" value="ECO:0007669"/>
    <property type="project" value="InterPro"/>
</dbReference>